<dbReference type="PANTHER" id="PTHR30118:SF6">
    <property type="entry name" value="HTH-TYPE TRANSCRIPTIONAL REGULATOR LEUO"/>
    <property type="match status" value="1"/>
</dbReference>
<evidence type="ECO:0000256" key="3">
    <source>
        <dbReference type="ARBA" id="ARBA00023125"/>
    </source>
</evidence>
<name>A0A3N2S0X3_9ENTR</name>
<keyword evidence="4" id="KW-0804">Transcription</keyword>
<sequence length="310" mass="35903">MKSEFDYNLIKVLDAVISAGNVTKASQRLAVTPAAVSIALNRLQGFYHEALFVRGRSGLNPTVKALEVHSYFCQAIDLIKVALKSEGKDTEKRKITLLGGDITENYYLSQVYDDKFFERYSFRHFSMRNRSKDEMKRLLMMEECDIAISHNYNNDNDFECRPIDSFKHFCVICGKDNMLSELSQLSLHHFLSAQHAIFKANDCPIVTIQDENLYDSSVDVKERRNIGYKSDSITGIMGIVERTQLIALVPLKIAIFFKNQRKYNINILHLPREMKIKQMNVYASWYKRNAKNQHIEEIVDMLHTLSSFRH</sequence>
<accession>A0A3N2S0X3</accession>
<keyword evidence="3" id="KW-0238">DNA-binding</keyword>
<dbReference type="GO" id="GO:0003700">
    <property type="term" value="F:DNA-binding transcription factor activity"/>
    <property type="evidence" value="ECO:0007669"/>
    <property type="project" value="InterPro"/>
</dbReference>
<dbReference type="InterPro" id="IPR036388">
    <property type="entry name" value="WH-like_DNA-bd_sf"/>
</dbReference>
<gene>
    <name evidence="6" type="ORF">EB837_12955</name>
</gene>
<comment type="similarity">
    <text evidence="1">Belongs to the LysR transcriptional regulatory family.</text>
</comment>
<evidence type="ECO:0000256" key="2">
    <source>
        <dbReference type="ARBA" id="ARBA00023015"/>
    </source>
</evidence>
<dbReference type="Gene3D" id="1.10.10.10">
    <property type="entry name" value="Winged helix-like DNA-binding domain superfamily/Winged helix DNA-binding domain"/>
    <property type="match status" value="1"/>
</dbReference>
<protein>
    <submittedName>
        <fullName evidence="6">LysR family transcriptional regulator</fullName>
    </submittedName>
</protein>
<dbReference type="Proteomes" id="UP000268051">
    <property type="component" value="Unassembled WGS sequence"/>
</dbReference>
<reference evidence="6 7" key="1">
    <citation type="submission" date="2018-10" db="EMBL/GenBank/DDBJ databases">
        <title>Horizontal transference of carbapenem resistance between Klebsiella pneumoniae and Kluyvera ascorbata during abdominal infection: a case report.</title>
        <authorList>
            <person name="Raro O.H.F."/>
            <person name="Lima-Morales D."/>
            <person name="Barth A.L."/>
            <person name="Paim T.G.S."/>
            <person name="Mott M.P."/>
            <person name="Riche C.V.W."/>
            <person name="Teixeira U.F."/>
            <person name="Waechter F."/>
            <person name="Dias C.A.G."/>
        </authorList>
    </citation>
    <scope>NUCLEOTIDE SEQUENCE [LARGE SCALE GENOMIC DNA]</scope>
    <source>
        <strain evidence="6 7">OT2</strain>
    </source>
</reference>
<dbReference type="SUPFAM" id="SSF46785">
    <property type="entry name" value="Winged helix' DNA-binding domain"/>
    <property type="match status" value="1"/>
</dbReference>
<evidence type="ECO:0000313" key="7">
    <source>
        <dbReference type="Proteomes" id="UP000268051"/>
    </source>
</evidence>
<comment type="caution">
    <text evidence="6">The sequence shown here is derived from an EMBL/GenBank/DDBJ whole genome shotgun (WGS) entry which is preliminary data.</text>
</comment>
<keyword evidence="2" id="KW-0805">Transcription regulation</keyword>
<dbReference type="GO" id="GO:0003677">
    <property type="term" value="F:DNA binding"/>
    <property type="evidence" value="ECO:0007669"/>
    <property type="project" value="UniProtKB-KW"/>
</dbReference>
<dbReference type="EMBL" id="RHFN01000012">
    <property type="protein sequence ID" value="ROU13386.1"/>
    <property type="molecule type" value="Genomic_DNA"/>
</dbReference>
<dbReference type="InterPro" id="IPR000847">
    <property type="entry name" value="LysR_HTH_N"/>
</dbReference>
<dbReference type="InterPro" id="IPR005119">
    <property type="entry name" value="LysR_subst-bd"/>
</dbReference>
<dbReference type="Gene3D" id="3.40.190.10">
    <property type="entry name" value="Periplasmic binding protein-like II"/>
    <property type="match status" value="2"/>
</dbReference>
<dbReference type="OrthoDB" id="6628414at2"/>
<dbReference type="InterPro" id="IPR036390">
    <property type="entry name" value="WH_DNA-bd_sf"/>
</dbReference>
<evidence type="ECO:0000256" key="4">
    <source>
        <dbReference type="ARBA" id="ARBA00023163"/>
    </source>
</evidence>
<evidence type="ECO:0000256" key="1">
    <source>
        <dbReference type="ARBA" id="ARBA00009437"/>
    </source>
</evidence>
<evidence type="ECO:0000313" key="6">
    <source>
        <dbReference type="EMBL" id="ROU13386.1"/>
    </source>
</evidence>
<proteinExistence type="inferred from homology"/>
<organism evidence="6 7">
    <name type="scientific">Kluyvera ascorbata</name>
    <dbReference type="NCBI Taxonomy" id="51288"/>
    <lineage>
        <taxon>Bacteria</taxon>
        <taxon>Pseudomonadati</taxon>
        <taxon>Pseudomonadota</taxon>
        <taxon>Gammaproteobacteria</taxon>
        <taxon>Enterobacterales</taxon>
        <taxon>Enterobacteriaceae</taxon>
        <taxon>Kluyvera</taxon>
    </lineage>
</organism>
<dbReference type="Pfam" id="PF03466">
    <property type="entry name" value="LysR_substrate"/>
    <property type="match status" value="1"/>
</dbReference>
<dbReference type="PROSITE" id="PS50931">
    <property type="entry name" value="HTH_LYSR"/>
    <property type="match status" value="1"/>
</dbReference>
<dbReference type="Pfam" id="PF00126">
    <property type="entry name" value="HTH_1"/>
    <property type="match status" value="1"/>
</dbReference>
<evidence type="ECO:0000259" key="5">
    <source>
        <dbReference type="PROSITE" id="PS50931"/>
    </source>
</evidence>
<dbReference type="PANTHER" id="PTHR30118">
    <property type="entry name" value="HTH-TYPE TRANSCRIPTIONAL REGULATOR LEUO-RELATED"/>
    <property type="match status" value="1"/>
</dbReference>
<dbReference type="AlphaFoldDB" id="A0A3N2S0X3"/>
<feature type="domain" description="HTH lysR-type" evidence="5">
    <location>
        <begin position="5"/>
        <end position="62"/>
    </location>
</feature>
<dbReference type="InterPro" id="IPR050389">
    <property type="entry name" value="LysR-type_TF"/>
</dbReference>
<dbReference type="SUPFAM" id="SSF53850">
    <property type="entry name" value="Periplasmic binding protein-like II"/>
    <property type="match status" value="1"/>
</dbReference>
<dbReference type="RefSeq" id="WP_123651506.1">
    <property type="nucleotide sequence ID" value="NZ_RHFN01000012.1"/>
</dbReference>